<dbReference type="AlphaFoldDB" id="A0A0K8TWP8"/>
<dbReference type="PANTHER" id="PTHR13271:SF151">
    <property type="entry name" value="SET DOMAIN-CONTAINING PROTEIN 4"/>
    <property type="match status" value="1"/>
</dbReference>
<dbReference type="InterPro" id="IPR046341">
    <property type="entry name" value="SET_dom_sf"/>
</dbReference>
<reference evidence="1" key="1">
    <citation type="submission" date="2015-06" db="EMBL/GenBank/DDBJ databases">
        <authorList>
            <person name="Hoefler B.C."/>
            <person name="Straight P.D."/>
        </authorList>
    </citation>
    <scope>NUCLEOTIDE SEQUENCE</scope>
</reference>
<name>A0A0K8TWP8_BACLA</name>
<dbReference type="GO" id="GO:0016279">
    <property type="term" value="F:protein-lysine N-methyltransferase activity"/>
    <property type="evidence" value="ECO:0007669"/>
    <property type="project" value="InterPro"/>
</dbReference>
<sequence>MGRTGRARQRNKRIRVTQNAPEDSLNPLLYELSRLGWHNPRRLTAREFPLTGRGVCSKKQKFSTSDTLINLPLKCLVTISTLEEAAHFKSQFDVTKFHNDRKISFQSLLALYILHEKHLEEASHISAYISTIPKQFSAPYFCPIAELQRLPVEILEKTVEQHRLIRESYANLKSLFHSKECSYCGQLYFDEIYTLDAFKWAYFAVNTRSVYVFSRQFKPDKCFFQPLLSDEPNMALAPFLDLFNHSAEVTTSADLVPTGPKQQLEYVLTLESNTSAVPPRSQLFISYGALSNFKLLTEYGFFITQNRHDYFSFSLTDIEDFLKHDKTYGNLILHRNKFAFIRHHNLQDEMFVHLDDGASHNLCVVLHLLVHEQSVYPNVLNQVAFGAAERLANVENEVRSLVSYKINTYRTFLLDFEKLTTLSESGKVAKSYMEECMRYLEEYLDSI</sequence>
<organism evidence="1">
    <name type="scientific">Bactrocera latifrons</name>
    <name type="common">Malaysian fruit fly</name>
    <name type="synonym">Chaetodacus latifrons</name>
    <dbReference type="NCBI Taxonomy" id="174628"/>
    <lineage>
        <taxon>Eukaryota</taxon>
        <taxon>Metazoa</taxon>
        <taxon>Ecdysozoa</taxon>
        <taxon>Arthropoda</taxon>
        <taxon>Hexapoda</taxon>
        <taxon>Insecta</taxon>
        <taxon>Pterygota</taxon>
        <taxon>Neoptera</taxon>
        <taxon>Endopterygota</taxon>
        <taxon>Diptera</taxon>
        <taxon>Brachycera</taxon>
        <taxon>Muscomorpha</taxon>
        <taxon>Tephritoidea</taxon>
        <taxon>Tephritidae</taxon>
        <taxon>Bactrocera</taxon>
        <taxon>Bactrocera</taxon>
    </lineage>
</organism>
<gene>
    <name evidence="1" type="primary">Setd4_3</name>
    <name evidence="1" type="ORF">c1_g1_i1</name>
</gene>
<evidence type="ECO:0000313" key="1">
    <source>
        <dbReference type="EMBL" id="JAI18882.1"/>
    </source>
</evidence>
<proteinExistence type="predicted"/>
<dbReference type="PANTHER" id="PTHR13271">
    <property type="entry name" value="UNCHARACTERIZED PUTATIVE METHYLTRANSFERASE"/>
    <property type="match status" value="1"/>
</dbReference>
<protein>
    <submittedName>
        <fullName evidence="1">SET domain-containing protein 4</fullName>
    </submittedName>
</protein>
<dbReference type="Gene3D" id="3.90.1410.10">
    <property type="entry name" value="set domain protein methyltransferase, domain 1"/>
    <property type="match status" value="1"/>
</dbReference>
<dbReference type="CDD" id="cd19177">
    <property type="entry name" value="SET_SETD4"/>
    <property type="match status" value="1"/>
</dbReference>
<dbReference type="SUPFAM" id="SSF82199">
    <property type="entry name" value="SET domain"/>
    <property type="match status" value="1"/>
</dbReference>
<dbReference type="EMBL" id="GDHF01033432">
    <property type="protein sequence ID" value="JAI18882.1"/>
    <property type="molecule type" value="Transcribed_RNA"/>
</dbReference>
<dbReference type="OrthoDB" id="6500128at2759"/>
<accession>A0A0K8TWP8</accession>
<dbReference type="InterPro" id="IPR050600">
    <property type="entry name" value="SETD3_SETD6_MTase"/>
</dbReference>
<dbReference type="InterPro" id="IPR044429">
    <property type="entry name" value="SETD4_SET"/>
</dbReference>